<dbReference type="AlphaFoldDB" id="A0A4R4D4P2"/>
<dbReference type="RefSeq" id="WP_132296619.1">
    <property type="nucleotide sequence ID" value="NZ_SKBM01000041.1"/>
</dbReference>
<dbReference type="Proteomes" id="UP000295023">
    <property type="component" value="Unassembled WGS sequence"/>
</dbReference>
<comment type="caution">
    <text evidence="2">The sequence shown here is derived from an EMBL/GenBank/DDBJ whole genome shotgun (WGS) entry which is preliminary data.</text>
</comment>
<proteinExistence type="predicted"/>
<accession>A0A4R4D4P2</accession>
<keyword evidence="3" id="KW-1185">Reference proteome</keyword>
<sequence length="117" mass="12326">MRTLVPVSPQRAVDTLAEVSPTMQAAAPVVPVAPVAPAPADTGVPNPSLRLDPALGLVVMEFRDRQGRTETLPTEKELEAYRSAGRRPEVLPGRVLSVTAPAAAPQEGRPRQDDAAS</sequence>
<feature type="compositionally biased region" description="Basic and acidic residues" evidence="1">
    <location>
        <begin position="108"/>
        <end position="117"/>
    </location>
</feature>
<gene>
    <name evidence="2" type="ORF">EXY23_25170</name>
</gene>
<organism evidence="2 3">
    <name type="scientific">Roseicella aquatilis</name>
    <dbReference type="NCBI Taxonomy" id="2527868"/>
    <lineage>
        <taxon>Bacteria</taxon>
        <taxon>Pseudomonadati</taxon>
        <taxon>Pseudomonadota</taxon>
        <taxon>Alphaproteobacteria</taxon>
        <taxon>Acetobacterales</taxon>
        <taxon>Roseomonadaceae</taxon>
        <taxon>Roseicella</taxon>
    </lineage>
</organism>
<feature type="region of interest" description="Disordered" evidence="1">
    <location>
        <begin position="81"/>
        <end position="117"/>
    </location>
</feature>
<reference evidence="2 3" key="1">
    <citation type="submission" date="2019-03" db="EMBL/GenBank/DDBJ databases">
        <title>Paracraurococcus aquatilis NE82 genome sequence.</title>
        <authorList>
            <person name="Zhao Y."/>
            <person name="Du Z."/>
        </authorList>
    </citation>
    <scope>NUCLEOTIDE SEQUENCE [LARGE SCALE GENOMIC DNA]</scope>
    <source>
        <strain evidence="2 3">NE82</strain>
    </source>
</reference>
<protein>
    <submittedName>
        <fullName evidence="2">Uncharacterized protein</fullName>
    </submittedName>
</protein>
<evidence type="ECO:0000313" key="3">
    <source>
        <dbReference type="Proteomes" id="UP000295023"/>
    </source>
</evidence>
<evidence type="ECO:0000313" key="2">
    <source>
        <dbReference type="EMBL" id="TCZ53193.1"/>
    </source>
</evidence>
<dbReference type="OrthoDB" id="7285332at2"/>
<evidence type="ECO:0000256" key="1">
    <source>
        <dbReference type="SAM" id="MobiDB-lite"/>
    </source>
</evidence>
<name>A0A4R4D4P2_9PROT</name>
<dbReference type="EMBL" id="SKBM01000041">
    <property type="protein sequence ID" value="TCZ53193.1"/>
    <property type="molecule type" value="Genomic_DNA"/>
</dbReference>